<feature type="compositionally biased region" description="Basic and acidic residues" evidence="4">
    <location>
        <begin position="621"/>
        <end position="637"/>
    </location>
</feature>
<dbReference type="GO" id="GO:0007015">
    <property type="term" value="P:actin filament organization"/>
    <property type="evidence" value="ECO:0007669"/>
    <property type="project" value="TreeGrafter"/>
</dbReference>
<feature type="compositionally biased region" description="Polar residues" evidence="4">
    <location>
        <begin position="849"/>
        <end position="867"/>
    </location>
</feature>
<dbReference type="SMART" id="SM00326">
    <property type="entry name" value="SH3"/>
    <property type="match status" value="3"/>
</dbReference>
<dbReference type="Gene3D" id="2.30.30.40">
    <property type="entry name" value="SH3 Domains"/>
    <property type="match status" value="3"/>
</dbReference>
<dbReference type="STRING" id="62324.A0A4Y0BM97"/>
<keyword evidence="1 2" id="KW-0728">SH3 domain</keyword>
<dbReference type="Pfam" id="PF14604">
    <property type="entry name" value="SH3_9"/>
    <property type="match status" value="2"/>
</dbReference>
<evidence type="ECO:0000256" key="3">
    <source>
        <dbReference type="SAM" id="Coils"/>
    </source>
</evidence>
<feature type="compositionally biased region" description="Low complexity" evidence="4">
    <location>
        <begin position="659"/>
        <end position="671"/>
    </location>
</feature>
<dbReference type="SUPFAM" id="SSF50044">
    <property type="entry name" value="SH3-domain"/>
    <property type="match status" value="3"/>
</dbReference>
<feature type="compositionally biased region" description="Polar residues" evidence="4">
    <location>
        <begin position="815"/>
        <end position="842"/>
    </location>
</feature>
<feature type="compositionally biased region" description="Low complexity" evidence="4">
    <location>
        <begin position="176"/>
        <end position="191"/>
    </location>
</feature>
<dbReference type="PROSITE" id="PS50002">
    <property type="entry name" value="SH3"/>
    <property type="match status" value="3"/>
</dbReference>
<dbReference type="InterPro" id="IPR050384">
    <property type="entry name" value="Endophilin_SH3RF"/>
</dbReference>
<feature type="compositionally biased region" description="Polar residues" evidence="4">
    <location>
        <begin position="448"/>
        <end position="457"/>
    </location>
</feature>
<dbReference type="AlphaFoldDB" id="A0A4Y0BM97"/>
<feature type="compositionally biased region" description="Basic residues" evidence="4">
    <location>
        <begin position="526"/>
        <end position="535"/>
    </location>
</feature>
<feature type="compositionally biased region" description="Basic and acidic residues" evidence="4">
    <location>
        <begin position="192"/>
        <end position="201"/>
    </location>
</feature>
<protein>
    <recommendedName>
        <fullName evidence="5">SH3 domain-containing protein</fullName>
    </recommendedName>
</protein>
<dbReference type="FunFam" id="2.30.30.40:FF:000072">
    <property type="entry name" value="Unconventional Myosin IB"/>
    <property type="match status" value="2"/>
</dbReference>
<feature type="domain" description="SH3" evidence="5">
    <location>
        <begin position="208"/>
        <end position="269"/>
    </location>
</feature>
<feature type="compositionally biased region" description="Polar residues" evidence="4">
    <location>
        <begin position="675"/>
        <end position="685"/>
    </location>
</feature>
<feature type="region of interest" description="Disordered" evidence="4">
    <location>
        <begin position="289"/>
        <end position="732"/>
    </location>
</feature>
<feature type="compositionally biased region" description="Basic and acidic residues" evidence="4">
    <location>
        <begin position="472"/>
        <end position="525"/>
    </location>
</feature>
<dbReference type="VEuPathDB" id="VectorBase:AFUN020862"/>
<accession>A0A4Y0BM97</accession>
<feature type="region of interest" description="Disordered" evidence="4">
    <location>
        <begin position="176"/>
        <end position="205"/>
    </location>
</feature>
<dbReference type="PRINTS" id="PR00499">
    <property type="entry name" value="P67PHOX"/>
</dbReference>
<organism evidence="6">
    <name type="scientific">Anopheles funestus</name>
    <name type="common">African malaria mosquito</name>
    <dbReference type="NCBI Taxonomy" id="62324"/>
    <lineage>
        <taxon>Eukaryota</taxon>
        <taxon>Metazoa</taxon>
        <taxon>Ecdysozoa</taxon>
        <taxon>Arthropoda</taxon>
        <taxon>Hexapoda</taxon>
        <taxon>Insecta</taxon>
        <taxon>Pterygota</taxon>
        <taxon>Neoptera</taxon>
        <taxon>Endopterygota</taxon>
        <taxon>Diptera</taxon>
        <taxon>Nematocera</taxon>
        <taxon>Culicoidea</taxon>
        <taxon>Culicidae</taxon>
        <taxon>Anophelinae</taxon>
        <taxon>Anopheles</taxon>
    </lineage>
</organism>
<feature type="compositionally biased region" description="Polar residues" evidence="4">
    <location>
        <begin position="326"/>
        <end position="338"/>
    </location>
</feature>
<name>A0A4Y0BM97_ANOFN</name>
<feature type="compositionally biased region" description="Basic and acidic residues" evidence="4">
    <location>
        <begin position="405"/>
        <end position="430"/>
    </location>
</feature>
<dbReference type="InterPro" id="IPR001452">
    <property type="entry name" value="SH3_domain"/>
</dbReference>
<feature type="compositionally biased region" description="Low complexity" evidence="4">
    <location>
        <begin position="564"/>
        <end position="579"/>
    </location>
</feature>
<feature type="coiled-coil region" evidence="3">
    <location>
        <begin position="874"/>
        <end position="922"/>
    </location>
</feature>
<evidence type="ECO:0000256" key="4">
    <source>
        <dbReference type="SAM" id="MobiDB-lite"/>
    </source>
</evidence>
<dbReference type="GO" id="GO:0016192">
    <property type="term" value="P:vesicle-mediated transport"/>
    <property type="evidence" value="ECO:0007669"/>
    <property type="project" value="UniProtKB-ARBA"/>
</dbReference>
<feature type="compositionally biased region" description="Polar residues" evidence="4">
    <location>
        <begin position="542"/>
        <end position="554"/>
    </location>
</feature>
<dbReference type="PRINTS" id="PR00452">
    <property type="entry name" value="SH3DOMAIN"/>
</dbReference>
<dbReference type="CDD" id="cd11873">
    <property type="entry name" value="SH3_CD2AP-like_1"/>
    <property type="match status" value="1"/>
</dbReference>
<reference evidence="6" key="1">
    <citation type="submission" date="2020-05" db="UniProtKB">
        <authorList>
            <consortium name="EnsemblMetazoa"/>
        </authorList>
    </citation>
    <scope>IDENTIFICATION</scope>
    <source>
        <strain evidence="6">FUMOZ</strain>
    </source>
</reference>
<feature type="domain" description="SH3" evidence="5">
    <location>
        <begin position="81"/>
        <end position="140"/>
    </location>
</feature>
<feature type="region of interest" description="Disordered" evidence="4">
    <location>
        <begin position="787"/>
        <end position="867"/>
    </location>
</feature>
<feature type="compositionally biased region" description="Low complexity" evidence="4">
    <location>
        <begin position="787"/>
        <end position="802"/>
    </location>
</feature>
<evidence type="ECO:0000313" key="6">
    <source>
        <dbReference type="EnsemblMetazoa" id="AFUN020862-PA"/>
    </source>
</evidence>
<sequence>MDLLSKPEVSAVVEYDYAAKEPDELTLKKGAIITNIKVQDGGWWEGTLVTTGRTGVFPDNFVRVLESQDKNQVVLRDKSATLNRRCKVIYSYQENKADELTLAVGDVIEFFEEVEEGWWRGKLNGRVGVFPSNFVEMIESVSPKSSSRKSGNVGGLGVTAIDGTGLAGTGSLGMSLSKSNSLNKSRTSLNSSREDLDRHDAPSLPPKPVRDLCKVLFAYQPANEDELKLVEGDIITILSKDLPDKGWWKGELRGRVGVFPDNFVSLLPPEGGKSSANISASVRSLASTTTGAGNLHHPGVVSPVKDPLHVPKPDRPPTATKMQMFGKQTSLNSSSTTAYRKESFGSKDSLNESTGSVGSVGGAGSVTGSPTYNSVAAHRKSLENKNTENSAASTGTIGGGVVTEKPPRKSLENKASEIRKSLENLDDKKATPPPVLGKKPQVPIKKSPSITSVTGNLFSGLKQKVKGGGPSMEKDKSSDERDGIGSSKVRSEIADNGDRSIVGERIDVELGHVERGTSVLKDMRANRAKAPKRRPPSSPSSIITTDPNATGITANGSGGGGGASLSNGNSGLFNQLSLSFESDSVKPDLTTSGGPPSANNSFGASSIVSGDGEESTPKVPKPREWEKNKVPWMDELKASQAKKTTAAESKSPEHHHHVTSSQNSSTSNNSHVQEESSISKSFHASTTTTTTGGGTPPVPSGNAVRARLMERSATTTSVPSESNHATSTSNMNSSFDLIASCNRKETAASTVSSSGSAQQQQTVDTSSVSAMTKSMSALSTTTTKIAISSSSTGTVSSTTAVTENNGTHEPAVSATAPSPNSRPVSVNLRSTSISPTPQNRNAKTIHIVGSSSTGTSGPIKPSSTESANVTPISMENVCGRVQELEQKVNRMERQLAAQNGLIEELTRMLRGESDKVKTLQKELEKYAQCVTQV</sequence>
<dbReference type="CDD" id="cd11875">
    <property type="entry name" value="SH3_CD2AP-like_3"/>
    <property type="match status" value="1"/>
</dbReference>
<dbReference type="PANTHER" id="PTHR14167">
    <property type="entry name" value="SH3 DOMAIN-CONTAINING"/>
    <property type="match status" value="1"/>
</dbReference>
<proteinExistence type="predicted"/>
<dbReference type="InterPro" id="IPR036028">
    <property type="entry name" value="SH3-like_dom_sf"/>
</dbReference>
<dbReference type="VEuPathDB" id="VectorBase:AFUN2_001124"/>
<dbReference type="GO" id="GO:0016477">
    <property type="term" value="P:cell migration"/>
    <property type="evidence" value="ECO:0007669"/>
    <property type="project" value="TreeGrafter"/>
</dbReference>
<evidence type="ECO:0000256" key="2">
    <source>
        <dbReference type="PROSITE-ProRule" id="PRU00192"/>
    </source>
</evidence>
<keyword evidence="3" id="KW-0175">Coiled coil</keyword>
<feature type="compositionally biased region" description="Polar residues" evidence="4">
    <location>
        <begin position="712"/>
        <end position="732"/>
    </location>
</feature>
<dbReference type="EnsemblMetazoa" id="AFUN020862-RA">
    <property type="protein sequence ID" value="AFUN020862-PA"/>
    <property type="gene ID" value="AFUN020862"/>
</dbReference>
<evidence type="ECO:0000256" key="1">
    <source>
        <dbReference type="ARBA" id="ARBA00022443"/>
    </source>
</evidence>
<dbReference type="PANTHER" id="PTHR14167:SF92">
    <property type="entry name" value="CIN85 AND CD2AP RELATED, ISOFORM J"/>
    <property type="match status" value="1"/>
</dbReference>
<feature type="compositionally biased region" description="Polar residues" evidence="4">
    <location>
        <begin position="589"/>
        <end position="608"/>
    </location>
</feature>
<feature type="domain" description="SH3" evidence="5">
    <location>
        <begin position="6"/>
        <end position="67"/>
    </location>
</feature>
<evidence type="ECO:0000259" key="5">
    <source>
        <dbReference type="PROSITE" id="PS50002"/>
    </source>
</evidence>
<dbReference type="Pfam" id="PF00018">
    <property type="entry name" value="SH3_1"/>
    <property type="match status" value="1"/>
</dbReference>
<feature type="compositionally biased region" description="Basic and acidic residues" evidence="4">
    <location>
        <begin position="306"/>
        <end position="315"/>
    </location>
</feature>